<sequence>MVLHNSNLSHNRSKKGGLLVLLSGSSEGKMIGYRCFGVLFFLECVLQTQACIWSVSFYPRGLAVFHNIISMPDVGINGAGESTACCRNDKEMRICLAVKNQPGFFTRRKQFILNNRGKGISVF</sequence>
<reference evidence="1" key="1">
    <citation type="submission" date="2018-05" db="EMBL/GenBank/DDBJ databases">
        <authorList>
            <person name="Lanie J.A."/>
            <person name="Ng W.-L."/>
            <person name="Kazmierczak K.M."/>
            <person name="Andrzejewski T.M."/>
            <person name="Davidsen T.M."/>
            <person name="Wayne K.J."/>
            <person name="Tettelin H."/>
            <person name="Glass J.I."/>
            <person name="Rusch D."/>
            <person name="Podicherti R."/>
            <person name="Tsui H.-C.T."/>
            <person name="Winkler M.E."/>
        </authorList>
    </citation>
    <scope>NUCLEOTIDE SEQUENCE</scope>
</reference>
<dbReference type="EMBL" id="UINC01095001">
    <property type="protein sequence ID" value="SVC50723.1"/>
    <property type="molecule type" value="Genomic_DNA"/>
</dbReference>
<gene>
    <name evidence="1" type="ORF">METZ01_LOCUS303577</name>
</gene>
<evidence type="ECO:0000313" key="1">
    <source>
        <dbReference type="EMBL" id="SVC50723.1"/>
    </source>
</evidence>
<organism evidence="1">
    <name type="scientific">marine metagenome</name>
    <dbReference type="NCBI Taxonomy" id="408172"/>
    <lineage>
        <taxon>unclassified sequences</taxon>
        <taxon>metagenomes</taxon>
        <taxon>ecological metagenomes</taxon>
    </lineage>
</organism>
<name>A0A382MP05_9ZZZZ</name>
<proteinExistence type="predicted"/>
<dbReference type="AlphaFoldDB" id="A0A382MP05"/>
<protein>
    <submittedName>
        <fullName evidence="1">Uncharacterized protein</fullName>
    </submittedName>
</protein>
<accession>A0A382MP05</accession>